<evidence type="ECO:0000313" key="2">
    <source>
        <dbReference type="Proteomes" id="UP000234857"/>
    </source>
</evidence>
<comment type="caution">
    <text evidence="1">The sequence shown here is derived from an EMBL/GenBank/DDBJ whole genome shotgun (WGS) entry which is preliminary data.</text>
</comment>
<accession>A0A2N5ZLD1</accession>
<dbReference type="EMBL" id="PKTG01000027">
    <property type="protein sequence ID" value="PLX19490.1"/>
    <property type="molecule type" value="Genomic_DNA"/>
</dbReference>
<dbReference type="AlphaFoldDB" id="A0A2N5ZLD1"/>
<reference evidence="1 2" key="1">
    <citation type="submission" date="2017-11" db="EMBL/GenBank/DDBJ databases">
        <title>Genome-resolved metagenomics identifies genetic mobility, metabolic interactions, and unexpected diversity in perchlorate-reducing communities.</title>
        <authorList>
            <person name="Barnum T.P."/>
            <person name="Figueroa I.A."/>
            <person name="Carlstrom C.I."/>
            <person name="Lucas L.N."/>
            <person name="Engelbrektson A.L."/>
            <person name="Coates J.D."/>
        </authorList>
    </citation>
    <scope>NUCLEOTIDE SEQUENCE [LARGE SCALE GENOMIC DNA]</scope>
    <source>
        <strain evidence="1">BM706</strain>
    </source>
</reference>
<feature type="non-terminal residue" evidence="1">
    <location>
        <position position="1"/>
    </location>
</feature>
<gene>
    <name evidence="1" type="ORF">C0601_01685</name>
</gene>
<evidence type="ECO:0000313" key="1">
    <source>
        <dbReference type="EMBL" id="PLX19490.1"/>
    </source>
</evidence>
<proteinExistence type="predicted"/>
<dbReference type="Proteomes" id="UP000234857">
    <property type="component" value="Unassembled WGS sequence"/>
</dbReference>
<name>A0A2N5ZLD1_MUIH1</name>
<protein>
    <submittedName>
        <fullName evidence="1">Uncharacterized protein</fullName>
    </submittedName>
</protein>
<sequence length="240" mass="28293">VFEGIEEELKKIDEILDKGLENPIRVYFTDSMLSVMLHTTSFAKKIIMLVFLPIWYRKAKKYWNYSKGWLMKNSIINSIVLKTAEGLESTVNVEKGFSKDEFVCKDTREDQRRVFLHQYIQALLSDINKPEWLEEGLSYYTMEKYYGSQFLKDETLEMVQDMPESSIEDIIFSGIKGYWMVKYIEKEYPNMINELLKETKEKELPSIEKALFERIDGVDDKKQLFEKAYSSLTKENGVLS</sequence>
<organism evidence="1 2">
    <name type="scientific">Muiribacterium halophilum</name>
    <dbReference type="NCBI Taxonomy" id="2053465"/>
    <lineage>
        <taxon>Bacteria</taxon>
        <taxon>Candidatus Muiribacteriota</taxon>
        <taxon>Candidatus Muiribacteriia</taxon>
        <taxon>Candidatus Muiribacteriales</taxon>
        <taxon>Candidatus Muiribacteriaceae</taxon>
        <taxon>Candidatus Muiribacterium</taxon>
    </lineage>
</organism>